<keyword evidence="1" id="KW-0812">Transmembrane</keyword>
<keyword evidence="1" id="KW-0472">Membrane</keyword>
<dbReference type="STRING" id="28181.BEN30_11610"/>
<evidence type="ECO:0008006" key="4">
    <source>
        <dbReference type="Google" id="ProtNLM"/>
    </source>
</evidence>
<evidence type="ECO:0000313" key="3">
    <source>
        <dbReference type="Proteomes" id="UP000095347"/>
    </source>
</evidence>
<organism evidence="2 3">
    <name type="scientific">Magnetovibrio blakemorei</name>
    <dbReference type="NCBI Taxonomy" id="28181"/>
    <lineage>
        <taxon>Bacteria</taxon>
        <taxon>Pseudomonadati</taxon>
        <taxon>Pseudomonadota</taxon>
        <taxon>Alphaproteobacteria</taxon>
        <taxon>Rhodospirillales</taxon>
        <taxon>Magnetovibrionaceae</taxon>
        <taxon>Magnetovibrio</taxon>
    </lineage>
</organism>
<evidence type="ECO:0000313" key="2">
    <source>
        <dbReference type="EMBL" id="OEJ66717.1"/>
    </source>
</evidence>
<dbReference type="RefSeq" id="WP_069958237.1">
    <property type="nucleotide sequence ID" value="NZ_MCGG01000029.1"/>
</dbReference>
<feature type="transmembrane region" description="Helical" evidence="1">
    <location>
        <begin position="62"/>
        <end position="81"/>
    </location>
</feature>
<name>A0A1E5Q6R8_9PROT</name>
<dbReference type="AlphaFoldDB" id="A0A1E5Q6R8"/>
<keyword evidence="1" id="KW-1133">Transmembrane helix</keyword>
<sequence>MTWVAHHEKVLTILKWIGTATGIIGALIVALNIDAVGIGFIFFAVSSATWTYAGWMHREMSLFVLQVVFLCIDLLGIYNWLYV</sequence>
<dbReference type="OrthoDB" id="7619970at2"/>
<gene>
    <name evidence="2" type="ORF">BEN30_11610</name>
</gene>
<keyword evidence="3" id="KW-1185">Reference proteome</keyword>
<dbReference type="EMBL" id="MCGG01000029">
    <property type="protein sequence ID" value="OEJ66717.1"/>
    <property type="molecule type" value="Genomic_DNA"/>
</dbReference>
<accession>A0A1E5Q6R8</accession>
<proteinExistence type="predicted"/>
<dbReference type="Proteomes" id="UP000095347">
    <property type="component" value="Unassembled WGS sequence"/>
</dbReference>
<reference evidence="3" key="1">
    <citation type="submission" date="2016-07" db="EMBL/GenBank/DDBJ databases">
        <authorList>
            <person name="Florea S."/>
            <person name="Webb J.S."/>
            <person name="Jaromczyk J."/>
            <person name="Schardl C.L."/>
        </authorList>
    </citation>
    <scope>NUCLEOTIDE SEQUENCE [LARGE SCALE GENOMIC DNA]</scope>
    <source>
        <strain evidence="3">MV-1</strain>
    </source>
</reference>
<evidence type="ECO:0000256" key="1">
    <source>
        <dbReference type="SAM" id="Phobius"/>
    </source>
</evidence>
<protein>
    <recommendedName>
        <fullName evidence="4">Nicotinamide riboside transporter PnuC</fullName>
    </recommendedName>
</protein>
<comment type="caution">
    <text evidence="2">The sequence shown here is derived from an EMBL/GenBank/DDBJ whole genome shotgun (WGS) entry which is preliminary data.</text>
</comment>